<keyword evidence="3" id="KW-1133">Transmembrane helix</keyword>
<keyword evidence="4" id="KW-0472">Membrane</keyword>
<evidence type="ECO:0000256" key="1">
    <source>
        <dbReference type="ARBA" id="ARBA00004167"/>
    </source>
</evidence>
<proteinExistence type="predicted"/>
<evidence type="ECO:0000313" key="7">
    <source>
        <dbReference type="EMBL" id="MCW8108686.1"/>
    </source>
</evidence>
<comment type="caution">
    <text evidence="7">The sequence shown here is derived from an EMBL/GenBank/DDBJ whole genome shotgun (WGS) entry which is preliminary data.</text>
</comment>
<dbReference type="RefSeq" id="WP_265617434.1">
    <property type="nucleotide sequence ID" value="NZ_JAPFRD010000010.1"/>
</dbReference>
<evidence type="ECO:0000313" key="8">
    <source>
        <dbReference type="Proteomes" id="UP001142810"/>
    </source>
</evidence>
<organism evidence="7 8">
    <name type="scientific">Alteromonas aquimaris</name>
    <dbReference type="NCBI Taxonomy" id="2998417"/>
    <lineage>
        <taxon>Bacteria</taxon>
        <taxon>Pseudomonadati</taxon>
        <taxon>Pseudomonadota</taxon>
        <taxon>Gammaproteobacteria</taxon>
        <taxon>Alteromonadales</taxon>
        <taxon>Alteromonadaceae</taxon>
        <taxon>Alteromonas/Salinimonas group</taxon>
        <taxon>Alteromonas</taxon>
    </lineage>
</organism>
<evidence type="ECO:0000256" key="4">
    <source>
        <dbReference type="ARBA" id="ARBA00023136"/>
    </source>
</evidence>
<dbReference type="NCBIfam" id="TIGR01352">
    <property type="entry name" value="tonB_Cterm"/>
    <property type="match status" value="1"/>
</dbReference>
<dbReference type="SUPFAM" id="SSF74653">
    <property type="entry name" value="TolA/TonB C-terminal domain"/>
    <property type="match status" value="1"/>
</dbReference>
<keyword evidence="8" id="KW-1185">Reference proteome</keyword>
<dbReference type="Gene3D" id="1.25.40.10">
    <property type="entry name" value="Tetratricopeptide repeat domain"/>
    <property type="match status" value="1"/>
</dbReference>
<dbReference type="Gene3D" id="3.30.1150.10">
    <property type="match status" value="1"/>
</dbReference>
<protein>
    <submittedName>
        <fullName evidence="7">Energy transducer TonB</fullName>
    </submittedName>
</protein>
<dbReference type="InterPro" id="IPR011990">
    <property type="entry name" value="TPR-like_helical_dom_sf"/>
</dbReference>
<accession>A0ABT3P7D7</accession>
<dbReference type="PROSITE" id="PS52015">
    <property type="entry name" value="TONB_CTD"/>
    <property type="match status" value="1"/>
</dbReference>
<dbReference type="SUPFAM" id="SSF48452">
    <property type="entry name" value="TPR-like"/>
    <property type="match status" value="1"/>
</dbReference>
<evidence type="ECO:0000256" key="5">
    <source>
        <dbReference type="SAM" id="SignalP"/>
    </source>
</evidence>
<evidence type="ECO:0000256" key="3">
    <source>
        <dbReference type="ARBA" id="ARBA00022989"/>
    </source>
</evidence>
<reference evidence="7" key="1">
    <citation type="submission" date="2022-11" db="EMBL/GenBank/DDBJ databases">
        <title>Alteromonas sp. nov., isolated from sea water of the Qingdao.</title>
        <authorList>
            <person name="Wang Q."/>
        </authorList>
    </citation>
    <scope>NUCLEOTIDE SEQUENCE</scope>
    <source>
        <strain evidence="7">ASW11-7</strain>
    </source>
</reference>
<dbReference type="InterPro" id="IPR006260">
    <property type="entry name" value="TonB/TolA_C"/>
</dbReference>
<keyword evidence="2" id="KW-0812">Transmembrane</keyword>
<dbReference type="InterPro" id="IPR037682">
    <property type="entry name" value="TonB_C"/>
</dbReference>
<dbReference type="Pfam" id="PF03544">
    <property type="entry name" value="TonB_C"/>
    <property type="match status" value="1"/>
</dbReference>
<keyword evidence="5" id="KW-0732">Signal</keyword>
<feature type="chain" id="PRO_5045721949" evidence="5">
    <location>
        <begin position="27"/>
        <end position="379"/>
    </location>
</feature>
<name>A0ABT3P7D7_9ALTE</name>
<feature type="signal peptide" evidence="5">
    <location>
        <begin position="1"/>
        <end position="26"/>
    </location>
</feature>
<feature type="domain" description="TonB C-terminal" evidence="6">
    <location>
        <begin position="284"/>
        <end position="379"/>
    </location>
</feature>
<dbReference type="Proteomes" id="UP001142810">
    <property type="component" value="Unassembled WGS sequence"/>
</dbReference>
<dbReference type="EMBL" id="JAPFRD010000010">
    <property type="protein sequence ID" value="MCW8108686.1"/>
    <property type="molecule type" value="Genomic_DNA"/>
</dbReference>
<evidence type="ECO:0000256" key="2">
    <source>
        <dbReference type="ARBA" id="ARBA00022692"/>
    </source>
</evidence>
<gene>
    <name evidence="7" type="ORF">OPS25_09275</name>
</gene>
<comment type="subcellular location">
    <subcellularLocation>
        <location evidence="1">Membrane</location>
        <topology evidence="1">Single-pass membrane protein</topology>
    </subcellularLocation>
</comment>
<sequence>MSQIRPTLLTSCSALILYSVSLFAYADAFSDVYSEFQSALAANQHKKALKLAEKSYHLGVEKFGENSVNTEALIFNYGNMLVANYQYKDAISVFMEVERRYEKRYGKYSAELFELYITIVDAMDSLDEKTERLFRKQHVDYLRKIILKMPGALDDLGDPEAAIALYYQGALAIKSAAYLPSFNSSIVKYMDRAIAMMSKHLNIQDERLIMVQFLQADFLKIAGDEDKAIAQLENIVQSFEHLGEANHRLALLSRGRLVAFFEDAGESEKATEHCVAIGKMTPWNENQYAQPIYRIEADYPNNYESLQKEGSALISYEIDDKGFVRNAEIKATQGGSLFGEAAKKAIEKWRFAPKFVEGKAVSVKGQQTNYRFFVRRFNL</sequence>
<evidence type="ECO:0000259" key="6">
    <source>
        <dbReference type="PROSITE" id="PS52015"/>
    </source>
</evidence>